<evidence type="ECO:0000313" key="3">
    <source>
        <dbReference type="EMBL" id="CAB4901479.1"/>
    </source>
</evidence>
<dbReference type="Pfam" id="PF12697">
    <property type="entry name" value="Abhydrolase_6"/>
    <property type="match status" value="1"/>
</dbReference>
<evidence type="ECO:0000259" key="1">
    <source>
        <dbReference type="Pfam" id="PF12697"/>
    </source>
</evidence>
<dbReference type="AlphaFoldDB" id="A0A6J6I0D1"/>
<feature type="domain" description="AB hydrolase-1" evidence="1">
    <location>
        <begin position="31"/>
        <end position="249"/>
    </location>
</feature>
<evidence type="ECO:0000313" key="2">
    <source>
        <dbReference type="EMBL" id="CAB4618223.1"/>
    </source>
</evidence>
<sequence length="266" mass="28527">MNLPATTNLVASDGERIAVQMTPGPGSMVFVVAHGITGNGEQEQVRAIVQRLVAVGSVITLDLRGHGRSGGQSTVGMWEVLDVDAAVAWARELGFLHVVSVGFSMGAAVCLRQAALALHPELTSEADPRLISPVDAVVAVSGPAFWYYRGTKVMRGLHWCVETKVGRGLLRMKKTIIRPVQWPHPRPIEPLVAAGLLGETPLLVVHGTHDRYFPVEHPKAIHRAATASGHPDAEVWLLDGVGHAEAAMAMDTIDEIAKWSLARCSD</sequence>
<organism evidence="2">
    <name type="scientific">freshwater metagenome</name>
    <dbReference type="NCBI Taxonomy" id="449393"/>
    <lineage>
        <taxon>unclassified sequences</taxon>
        <taxon>metagenomes</taxon>
        <taxon>ecological metagenomes</taxon>
    </lineage>
</organism>
<accession>A0A6J6I0D1</accession>
<dbReference type="InterPro" id="IPR000073">
    <property type="entry name" value="AB_hydrolase_1"/>
</dbReference>
<dbReference type="EMBL" id="CAEZVB010000016">
    <property type="protein sequence ID" value="CAB4618223.1"/>
    <property type="molecule type" value="Genomic_DNA"/>
</dbReference>
<gene>
    <name evidence="2" type="ORF">UFOPK1908_00551</name>
    <name evidence="3" type="ORF">UFOPK3576_00490</name>
</gene>
<dbReference type="EMBL" id="CAFBMO010000013">
    <property type="protein sequence ID" value="CAB4901479.1"/>
    <property type="molecule type" value="Genomic_DNA"/>
</dbReference>
<dbReference type="PANTHER" id="PTHR12277">
    <property type="entry name" value="ALPHA/BETA HYDROLASE DOMAIN-CONTAINING PROTEIN"/>
    <property type="match status" value="1"/>
</dbReference>
<name>A0A6J6I0D1_9ZZZZ</name>
<reference evidence="2" key="1">
    <citation type="submission" date="2020-05" db="EMBL/GenBank/DDBJ databases">
        <authorList>
            <person name="Chiriac C."/>
            <person name="Salcher M."/>
            <person name="Ghai R."/>
            <person name="Kavagutti S V."/>
        </authorList>
    </citation>
    <scope>NUCLEOTIDE SEQUENCE</scope>
</reference>
<protein>
    <submittedName>
        <fullName evidence="2">Unannotated protein</fullName>
    </submittedName>
</protein>
<dbReference type="Gene3D" id="3.40.50.1820">
    <property type="entry name" value="alpha/beta hydrolase"/>
    <property type="match status" value="1"/>
</dbReference>
<dbReference type="SUPFAM" id="SSF53474">
    <property type="entry name" value="alpha/beta-Hydrolases"/>
    <property type="match status" value="1"/>
</dbReference>
<proteinExistence type="predicted"/>
<dbReference type="InterPro" id="IPR029058">
    <property type="entry name" value="AB_hydrolase_fold"/>
</dbReference>